<name>A0A5B2VC59_9HYPH</name>
<evidence type="ECO:0000256" key="1">
    <source>
        <dbReference type="ARBA" id="ARBA00007381"/>
    </source>
</evidence>
<evidence type="ECO:0000256" key="3">
    <source>
        <dbReference type="ARBA" id="ARBA00022840"/>
    </source>
</evidence>
<dbReference type="Gene3D" id="3.90.640.10">
    <property type="entry name" value="Actin, Chain A, domain 4"/>
    <property type="match status" value="1"/>
</dbReference>
<dbReference type="Proteomes" id="UP000323142">
    <property type="component" value="Unassembled WGS sequence"/>
</dbReference>
<dbReference type="Pfam" id="PF00012">
    <property type="entry name" value="HSP70"/>
    <property type="match status" value="1"/>
</dbReference>
<protein>
    <submittedName>
        <fullName evidence="4">Hsp70 family protein</fullName>
    </submittedName>
</protein>
<dbReference type="RefSeq" id="WP_149819977.1">
    <property type="nucleotide sequence ID" value="NZ_VUOA01000032.1"/>
</dbReference>
<organism evidence="4 5">
    <name type="scientific">Salinarimonas soli</name>
    <dbReference type="NCBI Taxonomy" id="1638099"/>
    <lineage>
        <taxon>Bacteria</taxon>
        <taxon>Pseudomonadati</taxon>
        <taxon>Pseudomonadota</taxon>
        <taxon>Alphaproteobacteria</taxon>
        <taxon>Hyphomicrobiales</taxon>
        <taxon>Salinarimonadaceae</taxon>
        <taxon>Salinarimonas</taxon>
    </lineage>
</organism>
<sequence length="830" mass="89572">MKNYVGIDLGTTNSAICSFDGENVHLYKSPDQTDVTPSAIFVDRRGNRYVGLRAYNNAARNPENAALLFKRLMGTSTPVKLPAVGLTMTPEECSAEVLRTLFGYLPEAIRNDDEVGTVITVPAAFNQMQKDATMEAARSAGLGKVALMQEPVAAVMSVMRSRQGDGIFLVYDIGGGTLDIAIAQSVGGRVSLLGQGGIPMCGGRDFDRIIFDNLIMPWAASQFDIGADFVGSQDYVRFRRMAEFAAERAKIELSSRDEAMIAATESECSARDTSGQEMYIDVPVTRSQIDQLFHGKIQESIQAARETIEKAGLTPHDIQRVVFVGGPTQYKPLRDLVAFELGIAGSTDVNPMTAVAAGAAVFAESIDWSSHSRSRKSARGSIDAGSGLNVLVNFPARTPDQKTKIGLKLGAPAPAGSTFQVDSLDTGWSSGRAPLKDGTILEVPLAKPGENTFKLFVFDPSGGPVALGQDRIVITRTAATIDAIPASHSIGIEVREKGDQVVIDYLVRAGDQLPARGKRAYKAGESLRANAPNSLRFKVWEGDIAHPISDNTFVGLFEISGNDFESGVIPAGADLFLTYEISDAGTINMEVTVPSIGGEFRNSRNFYSRNAATVDFSQAAKRIHEDAESTARHIAELAAKVDDDALAAARERVDRASAIPEDETNPETAKQAMEDIQRAKQLLAAARKANLKTIRRMELDSVTEAFNNLARPLAKPNEVSAFDNLLAEAERALPSPGAAFESRVDELRGKIFSILARQEWFLVDRFNWYAESPHLFADARAYALHVADGRQAIAVNDINGLRGVLGRMEFNRIAAPGADDLVAVANIVRA</sequence>
<keyword evidence="3" id="KW-0067">ATP-binding</keyword>
<keyword evidence="2" id="KW-0547">Nucleotide-binding</keyword>
<evidence type="ECO:0000313" key="5">
    <source>
        <dbReference type="Proteomes" id="UP000323142"/>
    </source>
</evidence>
<proteinExistence type="inferred from homology"/>
<dbReference type="GO" id="GO:0005524">
    <property type="term" value="F:ATP binding"/>
    <property type="evidence" value="ECO:0007669"/>
    <property type="project" value="UniProtKB-KW"/>
</dbReference>
<evidence type="ECO:0000256" key="2">
    <source>
        <dbReference type="ARBA" id="ARBA00022741"/>
    </source>
</evidence>
<comment type="similarity">
    <text evidence="1">Belongs to the heat shock protein 70 family.</text>
</comment>
<comment type="caution">
    <text evidence="4">The sequence shown here is derived from an EMBL/GenBank/DDBJ whole genome shotgun (WGS) entry which is preliminary data.</text>
</comment>
<gene>
    <name evidence="4" type="ORF">F0L46_17730</name>
</gene>
<dbReference type="Gene3D" id="3.30.420.40">
    <property type="match status" value="2"/>
</dbReference>
<accession>A0A5B2VC59</accession>
<dbReference type="SUPFAM" id="SSF53067">
    <property type="entry name" value="Actin-like ATPase domain"/>
    <property type="match status" value="2"/>
</dbReference>
<keyword evidence="5" id="KW-1185">Reference proteome</keyword>
<dbReference type="InterPro" id="IPR043129">
    <property type="entry name" value="ATPase_NBD"/>
</dbReference>
<dbReference type="GO" id="GO:0140662">
    <property type="term" value="F:ATP-dependent protein folding chaperone"/>
    <property type="evidence" value="ECO:0007669"/>
    <property type="project" value="InterPro"/>
</dbReference>
<dbReference type="PRINTS" id="PR00301">
    <property type="entry name" value="HEATSHOCK70"/>
</dbReference>
<dbReference type="InterPro" id="IPR018181">
    <property type="entry name" value="Heat_shock_70_CS"/>
</dbReference>
<dbReference type="PANTHER" id="PTHR19375">
    <property type="entry name" value="HEAT SHOCK PROTEIN 70KDA"/>
    <property type="match status" value="1"/>
</dbReference>
<reference evidence="4 5" key="1">
    <citation type="submission" date="2019-09" db="EMBL/GenBank/DDBJ databases">
        <title>Salinarimonas rosea gen. nov., sp. nov., a new member of the a-2 subgroup of the Proteobacteria.</title>
        <authorList>
            <person name="Liu J."/>
        </authorList>
    </citation>
    <scope>NUCLEOTIDE SEQUENCE [LARGE SCALE GENOMIC DNA]</scope>
    <source>
        <strain evidence="4 5">BN140002</strain>
    </source>
</reference>
<dbReference type="InterPro" id="IPR013126">
    <property type="entry name" value="Hsp_70_fam"/>
</dbReference>
<dbReference type="EMBL" id="VUOA01000032">
    <property type="protein sequence ID" value="KAA2235879.1"/>
    <property type="molecule type" value="Genomic_DNA"/>
</dbReference>
<dbReference type="CDD" id="cd24029">
    <property type="entry name" value="ASKHA_NBD_HSP70_DnaK_HscA_HscC"/>
    <property type="match status" value="1"/>
</dbReference>
<dbReference type="OrthoDB" id="9766019at2"/>
<dbReference type="InterPro" id="IPR029047">
    <property type="entry name" value="HSP70_peptide-bd_sf"/>
</dbReference>
<reference evidence="4 5" key="2">
    <citation type="submission" date="2019-09" db="EMBL/GenBank/DDBJ databases">
        <authorList>
            <person name="Jin C."/>
        </authorList>
    </citation>
    <scope>NUCLEOTIDE SEQUENCE [LARGE SCALE GENOMIC DNA]</scope>
    <source>
        <strain evidence="4 5">BN140002</strain>
    </source>
</reference>
<dbReference type="AlphaFoldDB" id="A0A5B2VC59"/>
<evidence type="ECO:0000313" key="4">
    <source>
        <dbReference type="EMBL" id="KAA2235879.1"/>
    </source>
</evidence>
<dbReference type="Gene3D" id="2.60.34.10">
    <property type="entry name" value="Substrate Binding Domain Of DNAk, Chain A, domain 1"/>
    <property type="match status" value="1"/>
</dbReference>
<dbReference type="PROSITE" id="PS00297">
    <property type="entry name" value="HSP70_1"/>
    <property type="match status" value="1"/>
</dbReference>